<reference evidence="2 3" key="1">
    <citation type="journal article" date="2010" name="Cell">
        <title>The genome of Naegleria gruberi illuminates early eukaryotic versatility.</title>
        <authorList>
            <person name="Fritz-Laylin L.K."/>
            <person name="Prochnik S.E."/>
            <person name="Ginger M.L."/>
            <person name="Dacks J.B."/>
            <person name="Carpenter M.L."/>
            <person name="Field M.C."/>
            <person name="Kuo A."/>
            <person name="Paredez A."/>
            <person name="Chapman J."/>
            <person name="Pham J."/>
            <person name="Shu S."/>
            <person name="Neupane R."/>
            <person name="Cipriano M."/>
            <person name="Mancuso J."/>
            <person name="Tu H."/>
            <person name="Salamov A."/>
            <person name="Lindquist E."/>
            <person name="Shapiro H."/>
            <person name="Lucas S."/>
            <person name="Grigoriev I.V."/>
            <person name="Cande W.Z."/>
            <person name="Fulton C."/>
            <person name="Rokhsar D.S."/>
            <person name="Dawson S.C."/>
        </authorList>
    </citation>
    <scope>NUCLEOTIDE SEQUENCE [LARGE SCALE GENOMIC DNA]</scope>
    <source>
        <strain evidence="2 3">NEG-M</strain>
    </source>
</reference>
<gene>
    <name evidence="2" type="ORF">NAEGRDRAFT_72880</name>
</gene>
<name>D2VV38_NAEGR</name>
<dbReference type="RefSeq" id="XP_002672117.1">
    <property type="nucleotide sequence ID" value="XM_002672071.1"/>
</dbReference>
<proteinExistence type="predicted"/>
<evidence type="ECO:0000313" key="3">
    <source>
        <dbReference type="Proteomes" id="UP000006671"/>
    </source>
</evidence>
<dbReference type="GeneID" id="8854078"/>
<feature type="domain" description="LPG0439 HIT-related" evidence="1">
    <location>
        <begin position="56"/>
        <end position="184"/>
    </location>
</feature>
<dbReference type="Proteomes" id="UP000006671">
    <property type="component" value="Unassembled WGS sequence"/>
</dbReference>
<dbReference type="eggNOG" id="ENOG502SWYK">
    <property type="taxonomic scope" value="Eukaryota"/>
</dbReference>
<protein>
    <submittedName>
        <fullName evidence="2">Predicted protein</fullName>
    </submittedName>
</protein>
<dbReference type="OrthoDB" id="354304at2759"/>
<evidence type="ECO:0000313" key="2">
    <source>
        <dbReference type="EMBL" id="EFC39373.1"/>
    </source>
</evidence>
<dbReference type="AlphaFoldDB" id="D2VV38"/>
<keyword evidence="3" id="KW-1185">Reference proteome</keyword>
<dbReference type="EMBL" id="GG738900">
    <property type="protein sequence ID" value="EFC39373.1"/>
    <property type="molecule type" value="Genomic_DNA"/>
</dbReference>
<dbReference type="OMA" id="GNECMIL"/>
<accession>D2VV38</accession>
<sequence>MRKFFSGSYPSHHWVQQVYSANDPRLIAIAFYKPPSSSKPSLSSDSNSNHHHQTVSEYYIYLNPTDKRGYRCIVRLVNSSDMASTFNREYTRSERVGLGILLQFMSDCYSKVMPISQISIAGNNSHQFNESLGETILGREEEPSFLHGHVYGRGNPEECYLANVKLDGPVPGVLFDMMGKSKEKGNY</sequence>
<dbReference type="VEuPathDB" id="AmoebaDB:NAEGRDRAFT_72880"/>
<dbReference type="InParanoid" id="D2VV38"/>
<organism evidence="3">
    <name type="scientific">Naegleria gruberi</name>
    <name type="common">Amoeba</name>
    <dbReference type="NCBI Taxonomy" id="5762"/>
    <lineage>
        <taxon>Eukaryota</taxon>
        <taxon>Discoba</taxon>
        <taxon>Heterolobosea</taxon>
        <taxon>Tetramitia</taxon>
        <taxon>Eutetramitia</taxon>
        <taxon>Vahlkampfiidae</taxon>
        <taxon>Naegleria</taxon>
    </lineage>
</organism>
<dbReference type="InterPro" id="IPR054312">
    <property type="entry name" value="LPG0439_HIT-like"/>
</dbReference>
<evidence type="ECO:0000259" key="1">
    <source>
        <dbReference type="Pfam" id="PF22088"/>
    </source>
</evidence>
<dbReference type="KEGG" id="ngr:NAEGRDRAFT_72880"/>
<dbReference type="Pfam" id="PF22088">
    <property type="entry name" value="HIT-like"/>
    <property type="match status" value="1"/>
</dbReference>